<gene>
    <name evidence="2" type="ORF">GKD66_08845</name>
    <name evidence="1" type="ORF">GKD67_17885</name>
    <name evidence="3" type="ORF">GKD68_19610</name>
    <name evidence="4" type="ORF">GKD70_19250</name>
    <name evidence="5" type="ORF">HHO38_09465</name>
</gene>
<evidence type="ECO:0000313" key="8">
    <source>
        <dbReference type="Proteomes" id="UP000441609"/>
    </source>
</evidence>
<evidence type="ECO:0000313" key="6">
    <source>
        <dbReference type="Proteomes" id="UP000432516"/>
    </source>
</evidence>
<dbReference type="EMBL" id="WKMO01000023">
    <property type="protein sequence ID" value="MSB75401.1"/>
    <property type="molecule type" value="Genomic_DNA"/>
</dbReference>
<dbReference type="Proteomes" id="UP000432516">
    <property type="component" value="Unassembled WGS sequence"/>
</dbReference>
<dbReference type="Proteomes" id="UP000501982">
    <property type="component" value="Chromosome"/>
</dbReference>
<organism evidence="3 6">
    <name type="scientific">Parabacteroides distasonis</name>
    <dbReference type="NCBI Taxonomy" id="823"/>
    <lineage>
        <taxon>Bacteria</taxon>
        <taxon>Pseudomonadati</taxon>
        <taxon>Bacteroidota</taxon>
        <taxon>Bacteroidia</taxon>
        <taxon>Bacteroidales</taxon>
        <taxon>Tannerellaceae</taxon>
        <taxon>Parabacteroides</taxon>
    </lineage>
</organism>
<reference evidence="6 7" key="1">
    <citation type="journal article" date="2019" name="Nat. Med.">
        <title>A library of human gut bacterial isolates paired with longitudinal multiomics data enables mechanistic microbiome research.</title>
        <authorList>
            <person name="Poyet M."/>
            <person name="Groussin M."/>
            <person name="Gibbons S.M."/>
            <person name="Avila-Pacheco J."/>
            <person name="Jiang X."/>
            <person name="Kearney S.M."/>
            <person name="Perrotta A.R."/>
            <person name="Berdy B."/>
            <person name="Zhao S."/>
            <person name="Lieberman T.D."/>
            <person name="Swanson P.K."/>
            <person name="Smith M."/>
            <person name="Roesemann S."/>
            <person name="Alexander J.E."/>
            <person name="Rich S.A."/>
            <person name="Livny J."/>
            <person name="Vlamakis H."/>
            <person name="Clish C."/>
            <person name="Bullock K."/>
            <person name="Deik A."/>
            <person name="Scott J."/>
            <person name="Pierce K.A."/>
            <person name="Xavier R.J."/>
            <person name="Alm E.J."/>
        </authorList>
    </citation>
    <scope>NUCLEOTIDE SEQUENCE [LARGE SCALE GENOMIC DNA]</scope>
    <source>
        <strain evidence="3 6">BIOML-A2</strain>
        <strain evidence="4 8">BIOML-A20</strain>
        <strain evidence="2 7">BIOML-A32</strain>
        <strain evidence="1 9">BIOML-A9</strain>
    </source>
</reference>
<evidence type="ECO:0000313" key="2">
    <source>
        <dbReference type="EMBL" id="MRZ50330.1"/>
    </source>
</evidence>
<dbReference type="EMBL" id="WKNE01000024">
    <property type="protein sequence ID" value="MRZ56906.1"/>
    <property type="molecule type" value="Genomic_DNA"/>
</dbReference>
<evidence type="ECO:0000313" key="10">
    <source>
        <dbReference type="Proteomes" id="UP000501982"/>
    </source>
</evidence>
<dbReference type="Proteomes" id="UP000441358">
    <property type="component" value="Unassembled WGS sequence"/>
</dbReference>
<dbReference type="Proteomes" id="UP000441609">
    <property type="component" value="Unassembled WGS sequence"/>
</dbReference>
<dbReference type="EMBL" id="WKMY01000015">
    <property type="protein sequence ID" value="MRY95065.1"/>
    <property type="molecule type" value="Genomic_DNA"/>
</dbReference>
<accession>A0A3E4MRS6</accession>
<name>A0A3E4MRS6_PARDI</name>
<evidence type="ECO:0000313" key="5">
    <source>
        <dbReference type="EMBL" id="QJE28552.1"/>
    </source>
</evidence>
<protein>
    <submittedName>
        <fullName evidence="3">Uncharacterized protein</fullName>
    </submittedName>
</protein>
<reference evidence="5 10" key="2">
    <citation type="submission" date="2020-04" db="EMBL/GenBank/DDBJ databases">
        <title>Complete Genomes and Methylome analysis of CBBP consortium that reverse antibiotic-induced susceptibility to vancomycin-resistant Enterococcus faecium infection.</title>
        <authorList>
            <person name="Fomenkov A."/>
            <person name="Zhang Z."/>
            <person name="Pamer E."/>
            <person name="Roberts R.J."/>
        </authorList>
    </citation>
    <scope>NUCLEOTIDE SEQUENCE [LARGE SCALE GENOMIC DNA]</scope>
    <source>
        <strain evidence="10">CBBP</strain>
        <strain evidence="5">CBBP-1</strain>
    </source>
</reference>
<evidence type="ECO:0000313" key="7">
    <source>
        <dbReference type="Proteomes" id="UP000441358"/>
    </source>
</evidence>
<sequence>MVNKTTIYIKKGEVRKDPAFLCYCSQLACSIGTGLISVLVSSTNVVPRNNQIIKRIIATTTPNTNSVFTLFFLMSLTDLFILE</sequence>
<evidence type="ECO:0000313" key="4">
    <source>
        <dbReference type="EMBL" id="MSB75401.1"/>
    </source>
</evidence>
<dbReference type="EMBL" id="CP051672">
    <property type="protein sequence ID" value="QJE28552.1"/>
    <property type="molecule type" value="Genomic_DNA"/>
</dbReference>
<dbReference type="AlphaFoldDB" id="A0A3E4MRS6"/>
<proteinExistence type="predicted"/>
<evidence type="ECO:0000313" key="9">
    <source>
        <dbReference type="Proteomes" id="UP000461276"/>
    </source>
</evidence>
<dbReference type="Proteomes" id="UP000461276">
    <property type="component" value="Unassembled WGS sequence"/>
</dbReference>
<dbReference type="EMBL" id="WKMC01000005">
    <property type="protein sequence ID" value="MRZ50330.1"/>
    <property type="molecule type" value="Genomic_DNA"/>
</dbReference>
<evidence type="ECO:0000313" key="3">
    <source>
        <dbReference type="EMBL" id="MRZ56906.1"/>
    </source>
</evidence>
<evidence type="ECO:0000313" key="1">
    <source>
        <dbReference type="EMBL" id="MRY95065.1"/>
    </source>
</evidence>